<dbReference type="AlphaFoldDB" id="A0A075A0A0"/>
<dbReference type="KEGG" id="ovi:T265_13465"/>
<evidence type="ECO:0000313" key="1">
    <source>
        <dbReference type="EMBL" id="KER28990.1"/>
    </source>
</evidence>
<proteinExistence type="predicted"/>
<organism evidence="1 2">
    <name type="scientific">Opisthorchis viverrini</name>
    <name type="common">Southeast Asian liver fluke</name>
    <dbReference type="NCBI Taxonomy" id="6198"/>
    <lineage>
        <taxon>Eukaryota</taxon>
        <taxon>Metazoa</taxon>
        <taxon>Spiralia</taxon>
        <taxon>Lophotrochozoa</taxon>
        <taxon>Platyhelminthes</taxon>
        <taxon>Trematoda</taxon>
        <taxon>Digenea</taxon>
        <taxon>Opisthorchiida</taxon>
        <taxon>Opisthorchiata</taxon>
        <taxon>Opisthorchiidae</taxon>
        <taxon>Opisthorchis</taxon>
    </lineage>
</organism>
<dbReference type="Gene3D" id="2.60.40.60">
    <property type="entry name" value="Cadherins"/>
    <property type="match status" value="1"/>
</dbReference>
<dbReference type="Proteomes" id="UP000054324">
    <property type="component" value="Unassembled WGS sequence"/>
</dbReference>
<dbReference type="EMBL" id="KL596687">
    <property type="protein sequence ID" value="KER28990.1"/>
    <property type="molecule type" value="Genomic_DNA"/>
</dbReference>
<sequence>MFTVSQQSYKGTVVGTVQAIQQLKENEDAVASAICSYQIQPLEAPFSIDRYVPLIIHVIKQEGPVFDQPSYMFTVSQQSYKGTVVGTVQAIQQLKENEDAVASAICSYQIQPLEAPFSIDRY</sequence>
<protein>
    <submittedName>
        <fullName evidence="1">Uncharacterized protein</fullName>
    </submittedName>
</protein>
<dbReference type="CTD" id="20327632"/>
<dbReference type="GeneID" id="20327632"/>
<name>A0A075A0A0_OPIVI</name>
<evidence type="ECO:0000313" key="2">
    <source>
        <dbReference type="Proteomes" id="UP000054324"/>
    </source>
</evidence>
<accession>A0A075A0A0</accession>
<dbReference type="STRING" id="6198.A0A075A0A0"/>
<keyword evidence="2" id="KW-1185">Reference proteome</keyword>
<reference evidence="1 2" key="1">
    <citation type="submission" date="2013-11" db="EMBL/GenBank/DDBJ databases">
        <title>Opisthorchis viverrini - life in the bile duct.</title>
        <authorList>
            <person name="Young N.D."/>
            <person name="Nagarajan N."/>
            <person name="Lin S.J."/>
            <person name="Korhonen P.K."/>
            <person name="Jex A.R."/>
            <person name="Hall R.S."/>
            <person name="Safavi-Hemami H."/>
            <person name="Kaewkong W."/>
            <person name="Bertrand D."/>
            <person name="Gao S."/>
            <person name="Seet Q."/>
            <person name="Wongkham S."/>
            <person name="Teh B.T."/>
            <person name="Wongkham C."/>
            <person name="Intapan P.M."/>
            <person name="Maleewong W."/>
            <person name="Yang X."/>
            <person name="Hu M."/>
            <person name="Wang Z."/>
            <person name="Hofmann A."/>
            <person name="Sternberg P.W."/>
            <person name="Tan P."/>
            <person name="Wang J."/>
            <person name="Gasser R.B."/>
        </authorList>
    </citation>
    <scope>NUCLEOTIDE SEQUENCE [LARGE SCALE GENOMIC DNA]</scope>
</reference>
<feature type="non-terminal residue" evidence="1">
    <location>
        <position position="122"/>
    </location>
</feature>
<gene>
    <name evidence="1" type="ORF">T265_13465</name>
</gene>
<dbReference type="RefSeq" id="XP_009167278.1">
    <property type="nucleotide sequence ID" value="XM_009169014.1"/>
</dbReference>